<dbReference type="VEuPathDB" id="FungiDB:ASPVEDRAFT_507560"/>
<evidence type="ECO:0000313" key="3">
    <source>
        <dbReference type="EMBL" id="OJI99253.1"/>
    </source>
</evidence>
<dbReference type="InterPro" id="IPR056884">
    <property type="entry name" value="NPHP3-like_N"/>
</dbReference>
<dbReference type="Pfam" id="PF24883">
    <property type="entry name" value="NPHP3_N"/>
    <property type="match status" value="1"/>
</dbReference>
<gene>
    <name evidence="3" type="ORF">ASPVEDRAFT_507560</name>
</gene>
<dbReference type="STRING" id="1036611.A0A1L9PCP6"/>
<dbReference type="OrthoDB" id="163438at2759"/>
<dbReference type="AlphaFoldDB" id="A0A1L9PCP6"/>
<keyword evidence="1" id="KW-0677">Repeat</keyword>
<sequence>MPPNNTAESIFAHDNANVHVGNNYHTFYYGDNGLGESNPELKRLRILQQLYQAPGIEAACPIDYESYKARNPTGAPGTCEWLLESEQYEKWRPAPTSSFLWLTTDAGSGKSVLASTIVDELRRSETAAVVCHFFFRDDDETQNNAISALRALLHQLLMASETIPSTLAAEYDNKGEAAFSSVPDLWRLFVSAVSEGGKDVFCIFDGLDECEAVTQSFLAKAISKLYEGDVTLNNTKQPGQSPFLKIFVTARPLNWVTTKLHKLSHCRVRGEDQAELIGLDIHHVLNREISELLEDGLIERRTSSLIHLKLSEQDNYTYLWVSRVFQKLRECAEDGASEAELLNVFDDSSIIYPVYANYLGQCTRKHSEHDAELRKCFFQILLAAARPLTLIEMDYALSICAEHKHSRDILPDLHPARENFLRRVGGSLVTFRGQIVSFIHSSVRDFLLAGPPDSVSPGSTEASFGNWYHSINLKESHQILAQRCKWYLLLSDLSTPATATGPSQQDREAAYTKRAEQHPFLCYASRHQRRHERMGSSAEKDYDLADLASRSSYTSDGGS</sequence>
<reference evidence="4" key="1">
    <citation type="journal article" date="2017" name="Genome Biol.">
        <title>Comparative genomics reveals high biological diversity and specific adaptations in the industrially and medically important fungal genus Aspergillus.</title>
        <authorList>
            <person name="de Vries R.P."/>
            <person name="Riley R."/>
            <person name="Wiebenga A."/>
            <person name="Aguilar-Osorio G."/>
            <person name="Amillis S."/>
            <person name="Uchima C.A."/>
            <person name="Anderluh G."/>
            <person name="Asadollahi M."/>
            <person name="Askin M."/>
            <person name="Barry K."/>
            <person name="Battaglia E."/>
            <person name="Bayram O."/>
            <person name="Benocci T."/>
            <person name="Braus-Stromeyer S.A."/>
            <person name="Caldana C."/>
            <person name="Canovas D."/>
            <person name="Cerqueira G.C."/>
            <person name="Chen F."/>
            <person name="Chen W."/>
            <person name="Choi C."/>
            <person name="Clum A."/>
            <person name="Dos Santos R.A."/>
            <person name="Damasio A.R."/>
            <person name="Diallinas G."/>
            <person name="Emri T."/>
            <person name="Fekete E."/>
            <person name="Flipphi M."/>
            <person name="Freyberg S."/>
            <person name="Gallo A."/>
            <person name="Gournas C."/>
            <person name="Habgood R."/>
            <person name="Hainaut M."/>
            <person name="Harispe M.L."/>
            <person name="Henrissat B."/>
            <person name="Hilden K.S."/>
            <person name="Hope R."/>
            <person name="Hossain A."/>
            <person name="Karabika E."/>
            <person name="Karaffa L."/>
            <person name="Karanyi Z."/>
            <person name="Krasevec N."/>
            <person name="Kuo A."/>
            <person name="Kusch H."/>
            <person name="LaButti K."/>
            <person name="Lagendijk E.L."/>
            <person name="Lapidus A."/>
            <person name="Levasseur A."/>
            <person name="Lindquist E."/>
            <person name="Lipzen A."/>
            <person name="Logrieco A.F."/>
            <person name="MacCabe A."/>
            <person name="Maekelae M.R."/>
            <person name="Malavazi I."/>
            <person name="Melin P."/>
            <person name="Meyer V."/>
            <person name="Mielnichuk N."/>
            <person name="Miskei M."/>
            <person name="Molnar A.P."/>
            <person name="Mule G."/>
            <person name="Ngan C.Y."/>
            <person name="Orejas M."/>
            <person name="Orosz E."/>
            <person name="Ouedraogo J.P."/>
            <person name="Overkamp K.M."/>
            <person name="Park H.-S."/>
            <person name="Perrone G."/>
            <person name="Piumi F."/>
            <person name="Punt P.J."/>
            <person name="Ram A.F."/>
            <person name="Ramon A."/>
            <person name="Rauscher S."/>
            <person name="Record E."/>
            <person name="Riano-Pachon D.M."/>
            <person name="Robert V."/>
            <person name="Roehrig J."/>
            <person name="Ruller R."/>
            <person name="Salamov A."/>
            <person name="Salih N.S."/>
            <person name="Samson R.A."/>
            <person name="Sandor E."/>
            <person name="Sanguinetti M."/>
            <person name="Schuetze T."/>
            <person name="Sepcic K."/>
            <person name="Shelest E."/>
            <person name="Sherlock G."/>
            <person name="Sophianopoulou V."/>
            <person name="Squina F.M."/>
            <person name="Sun H."/>
            <person name="Susca A."/>
            <person name="Todd R.B."/>
            <person name="Tsang A."/>
            <person name="Unkles S.E."/>
            <person name="van de Wiele N."/>
            <person name="van Rossen-Uffink D."/>
            <person name="Oliveira J.V."/>
            <person name="Vesth T.C."/>
            <person name="Visser J."/>
            <person name="Yu J.-H."/>
            <person name="Zhou M."/>
            <person name="Andersen M.R."/>
            <person name="Archer D.B."/>
            <person name="Baker S.E."/>
            <person name="Benoit I."/>
            <person name="Brakhage A.A."/>
            <person name="Braus G.H."/>
            <person name="Fischer R."/>
            <person name="Frisvad J.C."/>
            <person name="Goldman G.H."/>
            <person name="Houbraken J."/>
            <person name="Oakley B."/>
            <person name="Pocsi I."/>
            <person name="Scazzocchio C."/>
            <person name="Seiboth B."/>
            <person name="vanKuyk P.A."/>
            <person name="Wortman J."/>
            <person name="Dyer P.S."/>
            <person name="Grigoriev I.V."/>
        </authorList>
    </citation>
    <scope>NUCLEOTIDE SEQUENCE [LARGE SCALE GENOMIC DNA]</scope>
    <source>
        <strain evidence="4">CBS 583.65</strain>
    </source>
</reference>
<organism evidence="3 4">
    <name type="scientific">Aspergillus versicolor CBS 583.65</name>
    <dbReference type="NCBI Taxonomy" id="1036611"/>
    <lineage>
        <taxon>Eukaryota</taxon>
        <taxon>Fungi</taxon>
        <taxon>Dikarya</taxon>
        <taxon>Ascomycota</taxon>
        <taxon>Pezizomycotina</taxon>
        <taxon>Eurotiomycetes</taxon>
        <taxon>Eurotiomycetidae</taxon>
        <taxon>Eurotiales</taxon>
        <taxon>Aspergillaceae</taxon>
        <taxon>Aspergillus</taxon>
        <taxon>Aspergillus subgen. Nidulantes</taxon>
    </lineage>
</organism>
<evidence type="ECO:0000256" key="1">
    <source>
        <dbReference type="ARBA" id="ARBA00022737"/>
    </source>
</evidence>
<keyword evidence="4" id="KW-1185">Reference proteome</keyword>
<evidence type="ECO:0000313" key="4">
    <source>
        <dbReference type="Proteomes" id="UP000184073"/>
    </source>
</evidence>
<dbReference type="Proteomes" id="UP000184073">
    <property type="component" value="Unassembled WGS sequence"/>
</dbReference>
<dbReference type="Gene3D" id="3.40.50.300">
    <property type="entry name" value="P-loop containing nucleotide triphosphate hydrolases"/>
    <property type="match status" value="1"/>
</dbReference>
<dbReference type="PANTHER" id="PTHR10039:SF14">
    <property type="entry name" value="NACHT DOMAIN-CONTAINING PROTEIN"/>
    <property type="match status" value="1"/>
</dbReference>
<dbReference type="PANTHER" id="PTHR10039">
    <property type="entry name" value="AMELOGENIN"/>
    <property type="match status" value="1"/>
</dbReference>
<name>A0A1L9PCP6_ASPVE</name>
<dbReference type="InterPro" id="IPR027417">
    <property type="entry name" value="P-loop_NTPase"/>
</dbReference>
<feature type="domain" description="Nephrocystin 3-like N-terminal" evidence="2">
    <location>
        <begin position="77"/>
        <end position="227"/>
    </location>
</feature>
<protein>
    <recommendedName>
        <fullName evidence="2">Nephrocystin 3-like N-terminal domain-containing protein</fullName>
    </recommendedName>
</protein>
<dbReference type="EMBL" id="KV878126">
    <property type="protein sequence ID" value="OJI99253.1"/>
    <property type="molecule type" value="Genomic_DNA"/>
</dbReference>
<dbReference type="RefSeq" id="XP_040665016.1">
    <property type="nucleotide sequence ID" value="XM_040814359.1"/>
</dbReference>
<dbReference type="GeneID" id="63729870"/>
<proteinExistence type="predicted"/>
<accession>A0A1L9PCP6</accession>
<evidence type="ECO:0000259" key="2">
    <source>
        <dbReference type="Pfam" id="PF24883"/>
    </source>
</evidence>